<evidence type="ECO:0000259" key="1">
    <source>
        <dbReference type="Pfam" id="PF08379"/>
    </source>
</evidence>
<evidence type="ECO:0000313" key="2">
    <source>
        <dbReference type="EMBL" id="KMT66023.1"/>
    </source>
</evidence>
<dbReference type="Proteomes" id="UP000037600">
    <property type="component" value="Unassembled WGS sequence"/>
</dbReference>
<organism evidence="2 3">
    <name type="scientific">Catenovulum maritimum</name>
    <dbReference type="NCBI Taxonomy" id="1513271"/>
    <lineage>
        <taxon>Bacteria</taxon>
        <taxon>Pseudomonadati</taxon>
        <taxon>Pseudomonadota</taxon>
        <taxon>Gammaproteobacteria</taxon>
        <taxon>Alteromonadales</taxon>
        <taxon>Alteromonadaceae</taxon>
        <taxon>Catenovulum</taxon>
    </lineage>
</organism>
<gene>
    <name evidence="2" type="ORF">XM47_06125</name>
</gene>
<sequence>MTIKVGITHHAENKYDKAIQLDLHIFRLRRAPHSRTPIKNYLLKIYPDNHFINWLQDSVGNYLIRVVFPKKLKTK</sequence>
<reference evidence="2 3" key="1">
    <citation type="submission" date="2015-04" db="EMBL/GenBank/DDBJ databases">
        <title>Draft Genome Sequence of the Novel Agar-Digesting Marine Bacterium Q1.</title>
        <authorList>
            <person name="Li Y."/>
            <person name="Li D."/>
            <person name="Chen G."/>
            <person name="Du Z."/>
        </authorList>
    </citation>
    <scope>NUCLEOTIDE SEQUENCE [LARGE SCALE GENOMIC DNA]</scope>
    <source>
        <strain evidence="2 3">Q1</strain>
    </source>
</reference>
<dbReference type="PANTHER" id="PTHR33490:SF1">
    <property type="entry name" value="SLL1233 PROTEIN"/>
    <property type="match status" value="1"/>
</dbReference>
<dbReference type="OrthoDB" id="9804872at2"/>
<keyword evidence="3" id="KW-1185">Reference proteome</keyword>
<dbReference type="EMBL" id="LAZL01000007">
    <property type="protein sequence ID" value="KMT66023.1"/>
    <property type="molecule type" value="Genomic_DNA"/>
</dbReference>
<dbReference type="STRING" id="1513271.XM47_06125"/>
<protein>
    <recommendedName>
        <fullName evidence="1">Bacterial transglutaminase-like N-terminal domain-containing protein</fullName>
    </recommendedName>
</protein>
<dbReference type="AlphaFoldDB" id="A0A0J8GZ80"/>
<dbReference type="PANTHER" id="PTHR33490">
    <property type="entry name" value="BLR5614 PROTEIN-RELATED"/>
    <property type="match status" value="1"/>
</dbReference>
<dbReference type="InterPro" id="IPR038765">
    <property type="entry name" value="Papain-like_cys_pep_sf"/>
</dbReference>
<accession>A0A0J8GZ80</accession>
<feature type="domain" description="Bacterial transglutaminase-like N-terminal" evidence="1">
    <location>
        <begin position="7"/>
        <end position="71"/>
    </location>
</feature>
<dbReference type="SUPFAM" id="SSF54001">
    <property type="entry name" value="Cysteine proteinases"/>
    <property type="match status" value="1"/>
</dbReference>
<evidence type="ECO:0000313" key="3">
    <source>
        <dbReference type="Proteomes" id="UP000037600"/>
    </source>
</evidence>
<dbReference type="InterPro" id="IPR013589">
    <property type="entry name" value="Bac_transglu_N"/>
</dbReference>
<proteinExistence type="predicted"/>
<comment type="caution">
    <text evidence="2">The sequence shown here is derived from an EMBL/GenBank/DDBJ whole genome shotgun (WGS) entry which is preliminary data.</text>
</comment>
<name>A0A0J8GZ80_9ALTE</name>
<dbReference type="Pfam" id="PF08379">
    <property type="entry name" value="Bact_transglu_N"/>
    <property type="match status" value="1"/>
</dbReference>
<dbReference type="RefSeq" id="WP_048690775.1">
    <property type="nucleotide sequence ID" value="NZ_KQ130485.1"/>
</dbReference>